<dbReference type="InterPro" id="IPR001466">
    <property type="entry name" value="Beta-lactam-related"/>
</dbReference>
<evidence type="ECO:0000313" key="5">
    <source>
        <dbReference type="Proteomes" id="UP000284375"/>
    </source>
</evidence>
<reference evidence="4 5" key="1">
    <citation type="submission" date="2015-09" db="EMBL/GenBank/DDBJ databases">
        <title>Host preference determinants of Valsa canker pathogens revealed by comparative genomics.</title>
        <authorList>
            <person name="Yin Z."/>
            <person name="Huang L."/>
        </authorList>
    </citation>
    <scope>NUCLEOTIDE SEQUENCE [LARGE SCALE GENOMIC DNA]</scope>
    <source>
        <strain evidence="4 5">YSFL</strain>
    </source>
</reference>
<sequence length="392" mass="43055">MAAHFETALEQLVDTRQIPNAILYASDASGDFQYHNVFGSSSPEANAPALTGHAYLYSASCTKLLTSIAVMKLVEEGRLSLDDTVDALLPELGKLEMITKAEPIMEYQAPRNKITYRQLLTHTSGLGYDFMHPYLAAWRKENPPRGESVSDLFNLPLLFEPGTAWMYSCGLDWAGLAVERISGMSLMEFMSKNIFEPVGVSKDGITFFPSKVPGAQLATMAERTEDGSFVAGVNSLQSDSVEYCYGGQGAYVRDGEYMKVLRSLLAGDEKLLRRATVAEMVRPQLDAAQKESLNSVVFSIPIVQRTMSRAIDEGKVDQSLCGVVDVEGRPGWRGKGTVMWGGAPNLNWFLDRERNLCGFFGAQLLPSGDPVYEAVNVQFEKAMHELAGKESS</sequence>
<keyword evidence="5" id="KW-1185">Reference proteome</keyword>
<name>A0A423VVN4_CYTCH</name>
<dbReference type="InterPro" id="IPR050789">
    <property type="entry name" value="Diverse_Enzym_Activities"/>
</dbReference>
<dbReference type="Pfam" id="PF00144">
    <property type="entry name" value="Beta-lactamase"/>
    <property type="match status" value="1"/>
</dbReference>
<protein>
    <recommendedName>
        <fullName evidence="3">Beta-lactamase-related domain-containing protein</fullName>
    </recommendedName>
</protein>
<proteinExistence type="inferred from homology"/>
<evidence type="ECO:0000259" key="3">
    <source>
        <dbReference type="Pfam" id="PF00144"/>
    </source>
</evidence>
<dbReference type="STRING" id="252740.A0A423VVN4"/>
<comment type="caution">
    <text evidence="4">The sequence shown here is derived from an EMBL/GenBank/DDBJ whole genome shotgun (WGS) entry which is preliminary data.</text>
</comment>
<evidence type="ECO:0000256" key="1">
    <source>
        <dbReference type="ARBA" id="ARBA00009009"/>
    </source>
</evidence>
<dbReference type="Gene3D" id="3.40.710.10">
    <property type="entry name" value="DD-peptidase/beta-lactamase superfamily"/>
    <property type="match status" value="1"/>
</dbReference>
<dbReference type="InterPro" id="IPR012338">
    <property type="entry name" value="Beta-lactam/transpept-like"/>
</dbReference>
<dbReference type="OrthoDB" id="428260at2759"/>
<gene>
    <name evidence="4" type="ORF">VSDG_05809</name>
</gene>
<comment type="similarity">
    <text evidence="1">Belongs to the class-A beta-lactamase family.</text>
</comment>
<keyword evidence="2" id="KW-0378">Hydrolase</keyword>
<dbReference type="PANTHER" id="PTHR43283:SF17">
    <property type="entry name" value="(LOVD), PUTATIVE (AFU_ORTHOLOGUE AFUA_5G00920)-RELATED"/>
    <property type="match status" value="1"/>
</dbReference>
<evidence type="ECO:0000256" key="2">
    <source>
        <dbReference type="ARBA" id="ARBA00022801"/>
    </source>
</evidence>
<feature type="domain" description="Beta-lactamase-related" evidence="3">
    <location>
        <begin position="6"/>
        <end position="360"/>
    </location>
</feature>
<dbReference type="SUPFAM" id="SSF56601">
    <property type="entry name" value="beta-lactamase/transpeptidase-like"/>
    <property type="match status" value="1"/>
</dbReference>
<organism evidence="4 5">
    <name type="scientific">Cytospora chrysosperma</name>
    <name type="common">Cytospora canker fungus</name>
    <name type="synonym">Sphaeria chrysosperma</name>
    <dbReference type="NCBI Taxonomy" id="252740"/>
    <lineage>
        <taxon>Eukaryota</taxon>
        <taxon>Fungi</taxon>
        <taxon>Dikarya</taxon>
        <taxon>Ascomycota</taxon>
        <taxon>Pezizomycotina</taxon>
        <taxon>Sordariomycetes</taxon>
        <taxon>Sordariomycetidae</taxon>
        <taxon>Diaporthales</taxon>
        <taxon>Cytosporaceae</taxon>
        <taxon>Cytospora</taxon>
    </lineage>
</organism>
<dbReference type="PANTHER" id="PTHR43283">
    <property type="entry name" value="BETA-LACTAMASE-RELATED"/>
    <property type="match status" value="1"/>
</dbReference>
<dbReference type="GO" id="GO:0016787">
    <property type="term" value="F:hydrolase activity"/>
    <property type="evidence" value="ECO:0007669"/>
    <property type="project" value="UniProtKB-KW"/>
</dbReference>
<dbReference type="EMBL" id="LJZO01000025">
    <property type="protein sequence ID" value="ROV95137.1"/>
    <property type="molecule type" value="Genomic_DNA"/>
</dbReference>
<evidence type="ECO:0000313" key="4">
    <source>
        <dbReference type="EMBL" id="ROV95137.1"/>
    </source>
</evidence>
<dbReference type="Proteomes" id="UP000284375">
    <property type="component" value="Unassembled WGS sequence"/>
</dbReference>
<dbReference type="AlphaFoldDB" id="A0A423VVN4"/>
<accession>A0A423VVN4</accession>